<evidence type="ECO:0000256" key="4">
    <source>
        <dbReference type="SAM" id="SignalP"/>
    </source>
</evidence>
<keyword evidence="3" id="KW-0677">Repeat</keyword>
<evidence type="ECO:0000313" key="5">
    <source>
        <dbReference type="EMBL" id="RZC38686.1"/>
    </source>
</evidence>
<dbReference type="GO" id="GO:0031012">
    <property type="term" value="C:extracellular matrix"/>
    <property type="evidence" value="ECO:0007669"/>
    <property type="project" value="TreeGrafter"/>
</dbReference>
<evidence type="ECO:0000256" key="3">
    <source>
        <dbReference type="ARBA" id="ARBA00022737"/>
    </source>
</evidence>
<sequence>MLLCWPQLSSCLVLLWLCSPSNALCPSICTCKVTEKGRRKVVCIEGGMVDPIPTTEMDAGMEILEISAPETNWNSLTITPIFQHFKKLEELHIKKSNIHQIGMHVFWGVPSLRLLDLTLNNISGVFDHNFRGLVNLVELNLDDNRIRSLQTGVFKHLTELRILTLQRNLLEELVPRLFLKLGKLHVLKLSGNKFEELNPEVFKDIPVSLTICIRPNPHASSTAPPPIQTQFIANLTFSKSIHILKQIGTCQEAT</sequence>
<dbReference type="SMART" id="SM00369">
    <property type="entry name" value="LRR_TYP"/>
    <property type="match status" value="4"/>
</dbReference>
<organism evidence="5 6">
    <name type="scientific">Asbolus verrucosus</name>
    <name type="common">Desert ironclad beetle</name>
    <dbReference type="NCBI Taxonomy" id="1661398"/>
    <lineage>
        <taxon>Eukaryota</taxon>
        <taxon>Metazoa</taxon>
        <taxon>Ecdysozoa</taxon>
        <taxon>Arthropoda</taxon>
        <taxon>Hexapoda</taxon>
        <taxon>Insecta</taxon>
        <taxon>Pterygota</taxon>
        <taxon>Neoptera</taxon>
        <taxon>Endopterygota</taxon>
        <taxon>Coleoptera</taxon>
        <taxon>Polyphaga</taxon>
        <taxon>Cucujiformia</taxon>
        <taxon>Tenebrionidae</taxon>
        <taxon>Pimeliinae</taxon>
        <taxon>Asbolus</taxon>
    </lineage>
</organism>
<accession>A0A482W0X9</accession>
<dbReference type="Pfam" id="PF13855">
    <property type="entry name" value="LRR_8"/>
    <property type="match status" value="2"/>
</dbReference>
<keyword evidence="6" id="KW-1185">Reference proteome</keyword>
<dbReference type="AlphaFoldDB" id="A0A482W0X9"/>
<evidence type="ECO:0000256" key="1">
    <source>
        <dbReference type="ARBA" id="ARBA00022614"/>
    </source>
</evidence>
<dbReference type="InterPro" id="IPR032675">
    <property type="entry name" value="LRR_dom_sf"/>
</dbReference>
<keyword evidence="1" id="KW-0433">Leucine-rich repeat</keyword>
<gene>
    <name evidence="5" type="ORF">BDFB_012526</name>
</gene>
<comment type="caution">
    <text evidence="5">The sequence shown here is derived from an EMBL/GenBank/DDBJ whole genome shotgun (WGS) entry which is preliminary data.</text>
</comment>
<dbReference type="PANTHER" id="PTHR24373:SF370">
    <property type="entry name" value="FISH-LIPS, ISOFORM E"/>
    <property type="match status" value="1"/>
</dbReference>
<reference evidence="5 6" key="1">
    <citation type="submission" date="2017-03" db="EMBL/GenBank/DDBJ databases">
        <title>Genome of the blue death feigning beetle - Asbolus verrucosus.</title>
        <authorList>
            <person name="Rider S.D."/>
        </authorList>
    </citation>
    <scope>NUCLEOTIDE SEQUENCE [LARGE SCALE GENOMIC DNA]</scope>
    <source>
        <strain evidence="5">Butters</strain>
        <tissue evidence="5">Head and leg muscle</tissue>
    </source>
</reference>
<dbReference type="InterPro" id="IPR003591">
    <property type="entry name" value="Leu-rich_rpt_typical-subtyp"/>
</dbReference>
<dbReference type="GO" id="GO:0005615">
    <property type="term" value="C:extracellular space"/>
    <property type="evidence" value="ECO:0007669"/>
    <property type="project" value="TreeGrafter"/>
</dbReference>
<keyword evidence="2 4" id="KW-0732">Signal</keyword>
<dbReference type="PROSITE" id="PS51450">
    <property type="entry name" value="LRR"/>
    <property type="match status" value="1"/>
</dbReference>
<feature type="chain" id="PRO_5019863541" evidence="4">
    <location>
        <begin position="24"/>
        <end position="254"/>
    </location>
</feature>
<dbReference type="InterPro" id="IPR050328">
    <property type="entry name" value="Dev_Immune_Receptor"/>
</dbReference>
<protein>
    <submittedName>
        <fullName evidence="5">LRR 8 domain containing protein</fullName>
    </submittedName>
</protein>
<dbReference type="SUPFAM" id="SSF52058">
    <property type="entry name" value="L domain-like"/>
    <property type="match status" value="1"/>
</dbReference>
<evidence type="ECO:0000256" key="2">
    <source>
        <dbReference type="ARBA" id="ARBA00022729"/>
    </source>
</evidence>
<dbReference type="STRING" id="1661398.A0A482W0X9"/>
<proteinExistence type="predicted"/>
<dbReference type="Gene3D" id="3.80.10.10">
    <property type="entry name" value="Ribonuclease Inhibitor"/>
    <property type="match status" value="1"/>
</dbReference>
<evidence type="ECO:0000313" key="6">
    <source>
        <dbReference type="Proteomes" id="UP000292052"/>
    </source>
</evidence>
<dbReference type="OrthoDB" id="9229163at2759"/>
<dbReference type="Proteomes" id="UP000292052">
    <property type="component" value="Unassembled WGS sequence"/>
</dbReference>
<dbReference type="InterPro" id="IPR001611">
    <property type="entry name" value="Leu-rich_rpt"/>
</dbReference>
<feature type="signal peptide" evidence="4">
    <location>
        <begin position="1"/>
        <end position="23"/>
    </location>
</feature>
<name>A0A482W0X9_ASBVE</name>
<dbReference type="PANTHER" id="PTHR24373">
    <property type="entry name" value="SLIT RELATED LEUCINE-RICH REPEAT NEURONAL PROTEIN"/>
    <property type="match status" value="1"/>
</dbReference>
<dbReference type="EMBL" id="QDEB01041018">
    <property type="protein sequence ID" value="RZC38686.1"/>
    <property type="molecule type" value="Genomic_DNA"/>
</dbReference>